<comment type="caution">
    <text evidence="1">The sequence shown here is derived from an EMBL/GenBank/DDBJ whole genome shotgun (WGS) entry which is preliminary data.</text>
</comment>
<dbReference type="InterPro" id="IPR009057">
    <property type="entry name" value="Homeodomain-like_sf"/>
</dbReference>
<dbReference type="Proteomes" id="UP000487221">
    <property type="component" value="Unassembled WGS sequence"/>
</dbReference>
<dbReference type="EMBL" id="WCTY01000021">
    <property type="protein sequence ID" value="KAB4183090.1"/>
    <property type="molecule type" value="Genomic_DNA"/>
</dbReference>
<dbReference type="Proteomes" id="UP000433928">
    <property type="component" value="Unassembled WGS sequence"/>
</dbReference>
<sequence length="185" mass="21156">MNSKEGNNNTAKKGRKTKYTPKIVERICELVAKDTYSVPELCRAVGIDEATFYRWKNDKSEFCEALEKAEDKRLAFFATEAKRSLLKKIQGYTVQEKHIVTVGSGKFDVNGKEIPRIKEQKTVDKHFQPDTAAIIFTLTNAEPERWRNRQNAEVTGKDGKDLIPPARTLTKEEAKELFKKLDSEC</sequence>
<evidence type="ECO:0000313" key="4">
    <source>
        <dbReference type="Proteomes" id="UP000487221"/>
    </source>
</evidence>
<dbReference type="AlphaFoldDB" id="A0A6A2G866"/>
<dbReference type="InterPro" id="IPR002514">
    <property type="entry name" value="Transposase_8"/>
</dbReference>
<organism evidence="1 3">
    <name type="scientific">Bacteroides uniformis</name>
    <dbReference type="NCBI Taxonomy" id="820"/>
    <lineage>
        <taxon>Bacteria</taxon>
        <taxon>Pseudomonadati</taxon>
        <taxon>Bacteroidota</taxon>
        <taxon>Bacteroidia</taxon>
        <taxon>Bacteroidales</taxon>
        <taxon>Bacteroidaceae</taxon>
        <taxon>Bacteroides</taxon>
    </lineage>
</organism>
<accession>A0A6A2G866</accession>
<dbReference type="SUPFAM" id="SSF46689">
    <property type="entry name" value="Homeodomain-like"/>
    <property type="match status" value="1"/>
</dbReference>
<evidence type="ECO:0000313" key="2">
    <source>
        <dbReference type="EMBL" id="KAB4183090.1"/>
    </source>
</evidence>
<evidence type="ECO:0000313" key="3">
    <source>
        <dbReference type="Proteomes" id="UP000433928"/>
    </source>
</evidence>
<evidence type="ECO:0000313" key="1">
    <source>
        <dbReference type="EMBL" id="KAB4168992.1"/>
    </source>
</evidence>
<proteinExistence type="predicted"/>
<gene>
    <name evidence="2" type="ORF">GAQ44_12020</name>
    <name evidence="1" type="ORF">GAQ59_13150</name>
</gene>
<reference evidence="3 4" key="1">
    <citation type="journal article" date="2019" name="Nat. Med.">
        <title>A library of human gut bacterial isolates paired with longitudinal multiomics data enables mechanistic microbiome research.</title>
        <authorList>
            <person name="Poyet M."/>
            <person name="Groussin M."/>
            <person name="Gibbons S.M."/>
            <person name="Avila-Pacheco J."/>
            <person name="Jiang X."/>
            <person name="Kearney S.M."/>
            <person name="Perrotta A.R."/>
            <person name="Berdy B."/>
            <person name="Zhao S."/>
            <person name="Lieberman T.D."/>
            <person name="Swanson P.K."/>
            <person name="Smith M."/>
            <person name="Roesemann S."/>
            <person name="Alexander J.E."/>
            <person name="Rich S.A."/>
            <person name="Livny J."/>
            <person name="Vlamakis H."/>
            <person name="Clish C."/>
            <person name="Bullock K."/>
            <person name="Deik A."/>
            <person name="Scott J."/>
            <person name="Pierce K.A."/>
            <person name="Xavier R.J."/>
            <person name="Alm E.J."/>
        </authorList>
    </citation>
    <scope>NUCLEOTIDE SEQUENCE [LARGE SCALE GENOMIC DNA]</scope>
    <source>
        <strain evidence="2 4">BIOML-A19</strain>
        <strain evidence="1 3">BIOML-A27</strain>
    </source>
</reference>
<name>A0A6A2G866_BACUN</name>
<dbReference type="Pfam" id="PF01527">
    <property type="entry name" value="HTH_Tnp_1"/>
    <property type="match status" value="1"/>
</dbReference>
<protein>
    <submittedName>
        <fullName evidence="1">Transposase</fullName>
    </submittedName>
</protein>
<dbReference type="EMBL" id="WCUG01000010">
    <property type="protein sequence ID" value="KAB4168992.1"/>
    <property type="molecule type" value="Genomic_DNA"/>
</dbReference>
<dbReference type="RefSeq" id="WP_051926287.1">
    <property type="nucleotide sequence ID" value="NZ_CAXSUA010000006.1"/>
</dbReference>
<dbReference type="Gene3D" id="1.10.10.60">
    <property type="entry name" value="Homeodomain-like"/>
    <property type="match status" value="1"/>
</dbReference>